<dbReference type="EMBL" id="BKAV01000007">
    <property type="protein sequence ID" value="GEP99965.1"/>
    <property type="molecule type" value="Genomic_DNA"/>
</dbReference>
<keyword evidence="1" id="KW-0812">Transmembrane</keyword>
<dbReference type="Proteomes" id="UP000321598">
    <property type="component" value="Unassembled WGS sequence"/>
</dbReference>
<dbReference type="STRING" id="1212545.SARL_05073"/>
<organism evidence="3 4">
    <name type="scientific">Staphylococcus arlettae</name>
    <dbReference type="NCBI Taxonomy" id="29378"/>
    <lineage>
        <taxon>Bacteria</taxon>
        <taxon>Bacillati</taxon>
        <taxon>Bacillota</taxon>
        <taxon>Bacilli</taxon>
        <taxon>Bacillales</taxon>
        <taxon>Staphylococcaceae</taxon>
        <taxon>Staphylococcus</taxon>
    </lineage>
</organism>
<name>A0A2T7BUM7_9STAP</name>
<evidence type="ECO:0000256" key="1">
    <source>
        <dbReference type="SAM" id="Phobius"/>
    </source>
</evidence>
<evidence type="ECO:0000313" key="4">
    <source>
        <dbReference type="Proteomes" id="UP000254956"/>
    </source>
</evidence>
<dbReference type="Pfam" id="PF15980">
    <property type="entry name" value="ComGF"/>
    <property type="match status" value="1"/>
</dbReference>
<keyword evidence="5" id="KW-1185">Reference proteome</keyword>
<dbReference type="EMBL" id="UGZE01000001">
    <property type="protein sequence ID" value="SUJ18982.1"/>
    <property type="molecule type" value="Genomic_DNA"/>
</dbReference>
<gene>
    <name evidence="3" type="primary">comGF</name>
    <name evidence="3" type="ORF">NCTC12413_01391</name>
    <name evidence="2" type="ORF">SAR03_10030</name>
</gene>
<dbReference type="OrthoDB" id="2413190at2"/>
<dbReference type="Proteomes" id="UP000254956">
    <property type="component" value="Unassembled WGS sequence"/>
</dbReference>
<evidence type="ECO:0000313" key="5">
    <source>
        <dbReference type="Proteomes" id="UP000321598"/>
    </source>
</evidence>
<evidence type="ECO:0000313" key="2">
    <source>
        <dbReference type="EMBL" id="GEP99965.1"/>
    </source>
</evidence>
<evidence type="ECO:0000313" key="3">
    <source>
        <dbReference type="EMBL" id="SUJ18982.1"/>
    </source>
</evidence>
<reference evidence="3 4" key="1">
    <citation type="submission" date="2018-06" db="EMBL/GenBank/DDBJ databases">
        <authorList>
            <consortium name="Pathogen Informatics"/>
            <person name="Doyle S."/>
        </authorList>
    </citation>
    <scope>NUCLEOTIDE SEQUENCE [LARGE SCALE GENOMIC DNA]</scope>
    <source>
        <strain evidence="3 4">NCTC12413</strain>
    </source>
</reference>
<sequence>MNIRIKSFSFIEMLFTMLILTIAAHLLPLLIKQAVLFNSHYTSTQYIELELFARDITQSIVTSQHKLTIIHPQKFSIATSKNQTYSYSYKNGKVIKQVNDTGYIILLNNVLSFRVATIATHHLAIHLKLVEKGEYFEKTIYL</sequence>
<dbReference type="InterPro" id="IPR016977">
    <property type="entry name" value="ComGF"/>
</dbReference>
<keyword evidence="1" id="KW-1133">Transmembrane helix</keyword>
<protein>
    <submittedName>
        <fullName evidence="3">Late competence protein ComGF, access of DNA to ComEA</fullName>
    </submittedName>
</protein>
<proteinExistence type="predicted"/>
<dbReference type="AlphaFoldDB" id="A0A2T7BUM7"/>
<dbReference type="RefSeq" id="WP_103387868.1">
    <property type="nucleotide sequence ID" value="NZ_BKAV01000007.1"/>
</dbReference>
<feature type="transmembrane region" description="Helical" evidence="1">
    <location>
        <begin position="12"/>
        <end position="31"/>
    </location>
</feature>
<reference evidence="2 5" key="2">
    <citation type="submission" date="2019-07" db="EMBL/GenBank/DDBJ databases">
        <title>Whole genome shotgun sequence of Staphylococcus arlettae NBRC 109765.</title>
        <authorList>
            <person name="Hosoyama A."/>
            <person name="Uohara A."/>
            <person name="Ohji S."/>
            <person name="Ichikawa N."/>
        </authorList>
    </citation>
    <scope>NUCLEOTIDE SEQUENCE [LARGE SCALE GENOMIC DNA]</scope>
    <source>
        <strain evidence="2 5">NBRC 109765</strain>
    </source>
</reference>
<keyword evidence="1" id="KW-0472">Membrane</keyword>
<accession>A0A2T7BUM7</accession>